<comment type="similarity">
    <text evidence="2">Belongs to the RLP family.</text>
</comment>
<keyword evidence="10 23" id="KW-0812">Transmembrane</keyword>
<evidence type="ECO:0000256" key="21">
    <source>
        <dbReference type="ARBA" id="ARBA00048679"/>
    </source>
</evidence>
<dbReference type="PROSITE" id="PS00107">
    <property type="entry name" value="PROTEIN_KINASE_ATP"/>
    <property type="match status" value="1"/>
</dbReference>
<evidence type="ECO:0000256" key="3">
    <source>
        <dbReference type="ARBA" id="ARBA00012513"/>
    </source>
</evidence>
<feature type="domain" description="Protein kinase" evidence="24">
    <location>
        <begin position="249"/>
        <end position="524"/>
    </location>
</feature>
<evidence type="ECO:0000256" key="23">
    <source>
        <dbReference type="SAM" id="Phobius"/>
    </source>
</evidence>
<dbReference type="FunFam" id="3.30.200.20:FF:000260">
    <property type="entry name" value="LRR receptor-like serine/threonine-protein kinase RPK2"/>
    <property type="match status" value="1"/>
</dbReference>
<dbReference type="Proteomes" id="UP000636800">
    <property type="component" value="Chromosome 3"/>
</dbReference>
<dbReference type="SUPFAM" id="SSF56112">
    <property type="entry name" value="Protein kinase-like (PK-like)"/>
    <property type="match status" value="1"/>
</dbReference>
<keyword evidence="6" id="KW-0723">Serine/threonine-protein kinase</keyword>
<evidence type="ECO:0000256" key="5">
    <source>
        <dbReference type="ARBA" id="ARBA00022475"/>
    </source>
</evidence>
<keyword evidence="14" id="KW-0418">Kinase</keyword>
<evidence type="ECO:0000256" key="6">
    <source>
        <dbReference type="ARBA" id="ARBA00022527"/>
    </source>
</evidence>
<dbReference type="Gene3D" id="3.80.10.10">
    <property type="entry name" value="Ribonuclease Inhibitor"/>
    <property type="match status" value="1"/>
</dbReference>
<feature type="binding site" evidence="22">
    <location>
        <position position="283"/>
    </location>
    <ligand>
        <name>ATP</name>
        <dbReference type="ChEBI" id="CHEBI:30616"/>
    </ligand>
</feature>
<dbReference type="GO" id="GO:0009409">
    <property type="term" value="P:response to cold"/>
    <property type="evidence" value="ECO:0007669"/>
    <property type="project" value="UniProtKB-ARBA"/>
</dbReference>
<evidence type="ECO:0000256" key="1">
    <source>
        <dbReference type="ARBA" id="ARBA00004251"/>
    </source>
</evidence>
<evidence type="ECO:0000256" key="22">
    <source>
        <dbReference type="PROSITE-ProRule" id="PRU10141"/>
    </source>
</evidence>
<dbReference type="Gene3D" id="1.10.510.10">
    <property type="entry name" value="Transferase(Phosphotransferase) domain 1"/>
    <property type="match status" value="1"/>
</dbReference>
<evidence type="ECO:0000256" key="7">
    <source>
        <dbReference type="ARBA" id="ARBA00022553"/>
    </source>
</evidence>
<dbReference type="GO" id="GO:0048508">
    <property type="term" value="P:embryonic meristem development"/>
    <property type="evidence" value="ECO:0007669"/>
    <property type="project" value="UniProtKB-ARBA"/>
</dbReference>
<comment type="caution">
    <text evidence="25">The sequence shown here is derived from an EMBL/GenBank/DDBJ whole genome shotgun (WGS) entry which is preliminary data.</text>
</comment>
<dbReference type="InterPro" id="IPR000719">
    <property type="entry name" value="Prot_kinase_dom"/>
</dbReference>
<evidence type="ECO:0000259" key="24">
    <source>
        <dbReference type="PROSITE" id="PS50011"/>
    </source>
</evidence>
<reference evidence="25 26" key="1">
    <citation type="journal article" date="2020" name="Nat. Food">
        <title>A phased Vanilla planifolia genome enables genetic improvement of flavour and production.</title>
        <authorList>
            <person name="Hasing T."/>
            <person name="Tang H."/>
            <person name="Brym M."/>
            <person name="Khazi F."/>
            <person name="Huang T."/>
            <person name="Chambers A.H."/>
        </authorList>
    </citation>
    <scope>NUCLEOTIDE SEQUENCE [LARGE SCALE GENOMIC DNA]</scope>
    <source>
        <tissue evidence="25">Leaf</tissue>
    </source>
</reference>
<sequence length="553" mass="61032">MKRFEAANNDFSGSIPSDISNLLSLSHIDFSGNHLNGSLTNQLGRLTLVETVLLGGNDLSGSIPAELGAMSSLKHLDLSWNSLEGSIPPSLADATKLEMLLLDHNRLSGLIPSSFSKLRNLTMLNVSFNNLSGEIPHLFHATNCEFFKGNQFLEPCPKSNSTSHSGFPTNVTVPSSNVPRKKLKYFMVASIASGTFIIGVLLLIIFLAKRRKILAKPNDTDLMCNALVTFIDTPAELTCNNILRATGNFSIQNLIGTGGFGATYRAELLPGYLVAVKRLYIGKFQGFQQFDAEIRTLGRIRHKNLVTLVGYHMGEVDTFLIYNYLSGGNLETFIQNMSQRDVCWPVIYNIVLDVALAISYLHYSCVPRIVHRDIKPSNILLDGKFNAYLSDFGLARLLQPSQTHATTNVAGTFGYVAPEYATTCKVSDKADVYSFGVVLLELLSGRRSLDPSFFDYGDGFNIVAWARLLIEEERFGELFHSSLWGAGPRGKLLGTLRLALACTVESLSIRPSIKQISWTFHQASKDSTPFADTANPITNWLIRPVFWLLIDDS</sequence>
<keyword evidence="13 22" id="KW-0547">Nucleotide-binding</keyword>
<evidence type="ECO:0000256" key="20">
    <source>
        <dbReference type="ARBA" id="ARBA00047899"/>
    </source>
</evidence>
<keyword evidence="11" id="KW-0732">Signal</keyword>
<evidence type="ECO:0000256" key="10">
    <source>
        <dbReference type="ARBA" id="ARBA00022692"/>
    </source>
</evidence>
<comment type="catalytic activity">
    <reaction evidence="20">
        <text>L-threonyl-[protein] + ATP = O-phospho-L-threonyl-[protein] + ADP + H(+)</text>
        <dbReference type="Rhea" id="RHEA:46608"/>
        <dbReference type="Rhea" id="RHEA-COMP:11060"/>
        <dbReference type="Rhea" id="RHEA-COMP:11605"/>
        <dbReference type="ChEBI" id="CHEBI:15378"/>
        <dbReference type="ChEBI" id="CHEBI:30013"/>
        <dbReference type="ChEBI" id="CHEBI:30616"/>
        <dbReference type="ChEBI" id="CHEBI:61977"/>
        <dbReference type="ChEBI" id="CHEBI:456216"/>
        <dbReference type="EC" id="2.7.11.1"/>
    </reaction>
</comment>
<dbReference type="InterPro" id="IPR050647">
    <property type="entry name" value="Plant_LRR-RLKs"/>
</dbReference>
<keyword evidence="5" id="KW-1003">Cell membrane</keyword>
<dbReference type="EC" id="2.7.11.1" evidence="3"/>
<accession>A0A835VAT7</accession>
<evidence type="ECO:0000256" key="8">
    <source>
        <dbReference type="ARBA" id="ARBA00022614"/>
    </source>
</evidence>
<protein>
    <recommendedName>
        <fullName evidence="3">non-specific serine/threonine protein kinase</fullName>
        <ecNumber evidence="3">2.7.11.1</ecNumber>
    </recommendedName>
</protein>
<dbReference type="SUPFAM" id="SSF52058">
    <property type="entry name" value="L domain-like"/>
    <property type="match status" value="1"/>
</dbReference>
<keyword evidence="4" id="KW-0217">Developmental protein</keyword>
<dbReference type="PANTHER" id="PTHR48056:SF63">
    <property type="entry name" value="PROTEIN KINASE DOMAIN-CONTAINING PROTEIN"/>
    <property type="match status" value="1"/>
</dbReference>
<gene>
    <name evidence="25" type="ORF">HPP92_008242</name>
</gene>
<evidence type="ECO:0000256" key="13">
    <source>
        <dbReference type="ARBA" id="ARBA00022741"/>
    </source>
</evidence>
<dbReference type="SMART" id="SM00220">
    <property type="entry name" value="S_TKc"/>
    <property type="match status" value="1"/>
</dbReference>
<dbReference type="GO" id="GO:0009414">
    <property type="term" value="P:response to water deprivation"/>
    <property type="evidence" value="ECO:0007669"/>
    <property type="project" value="UniProtKB-ARBA"/>
</dbReference>
<feature type="transmembrane region" description="Helical" evidence="23">
    <location>
        <begin position="185"/>
        <end position="208"/>
    </location>
</feature>
<dbReference type="PROSITE" id="PS50011">
    <property type="entry name" value="PROTEIN_KINASE_DOM"/>
    <property type="match status" value="1"/>
</dbReference>
<evidence type="ECO:0000256" key="14">
    <source>
        <dbReference type="ARBA" id="ARBA00022777"/>
    </source>
</evidence>
<dbReference type="GO" id="GO:0005524">
    <property type="term" value="F:ATP binding"/>
    <property type="evidence" value="ECO:0007669"/>
    <property type="project" value="UniProtKB-UniRule"/>
</dbReference>
<name>A0A835VAT7_VANPL</name>
<dbReference type="Gene3D" id="3.30.200.20">
    <property type="entry name" value="Phosphorylase Kinase, domain 1"/>
    <property type="match status" value="1"/>
</dbReference>
<evidence type="ECO:0000256" key="18">
    <source>
        <dbReference type="ARBA" id="ARBA00023170"/>
    </source>
</evidence>
<dbReference type="GO" id="GO:0004674">
    <property type="term" value="F:protein serine/threonine kinase activity"/>
    <property type="evidence" value="ECO:0007669"/>
    <property type="project" value="UniProtKB-KW"/>
</dbReference>
<dbReference type="InterPro" id="IPR032675">
    <property type="entry name" value="LRR_dom_sf"/>
</dbReference>
<evidence type="ECO:0000313" key="26">
    <source>
        <dbReference type="Proteomes" id="UP000636800"/>
    </source>
</evidence>
<evidence type="ECO:0000256" key="12">
    <source>
        <dbReference type="ARBA" id="ARBA00022737"/>
    </source>
</evidence>
<evidence type="ECO:0000256" key="4">
    <source>
        <dbReference type="ARBA" id="ARBA00022473"/>
    </source>
</evidence>
<dbReference type="GO" id="GO:0009942">
    <property type="term" value="P:longitudinal axis specification"/>
    <property type="evidence" value="ECO:0007669"/>
    <property type="project" value="UniProtKB-ARBA"/>
</dbReference>
<organism evidence="25 26">
    <name type="scientific">Vanilla planifolia</name>
    <name type="common">Vanilla</name>
    <dbReference type="NCBI Taxonomy" id="51239"/>
    <lineage>
        <taxon>Eukaryota</taxon>
        <taxon>Viridiplantae</taxon>
        <taxon>Streptophyta</taxon>
        <taxon>Embryophyta</taxon>
        <taxon>Tracheophyta</taxon>
        <taxon>Spermatophyta</taxon>
        <taxon>Magnoliopsida</taxon>
        <taxon>Liliopsida</taxon>
        <taxon>Asparagales</taxon>
        <taxon>Orchidaceae</taxon>
        <taxon>Vanilloideae</taxon>
        <taxon>Vanilleae</taxon>
        <taxon>Vanilla</taxon>
    </lineage>
</organism>
<dbReference type="PROSITE" id="PS00108">
    <property type="entry name" value="PROTEIN_KINASE_ST"/>
    <property type="match status" value="1"/>
</dbReference>
<keyword evidence="19" id="KW-0325">Glycoprotein</keyword>
<keyword evidence="8" id="KW-0433">Leucine-rich repeat</keyword>
<dbReference type="PANTHER" id="PTHR48056">
    <property type="entry name" value="LRR RECEPTOR-LIKE SERINE/THREONINE-PROTEIN KINASE-RELATED"/>
    <property type="match status" value="1"/>
</dbReference>
<evidence type="ECO:0000256" key="9">
    <source>
        <dbReference type="ARBA" id="ARBA00022679"/>
    </source>
</evidence>
<evidence type="ECO:0000256" key="17">
    <source>
        <dbReference type="ARBA" id="ARBA00023136"/>
    </source>
</evidence>
<keyword evidence="15 22" id="KW-0067">ATP-binding</keyword>
<dbReference type="EMBL" id="JADCNL010000003">
    <property type="protein sequence ID" value="KAG0489431.1"/>
    <property type="molecule type" value="Genomic_DNA"/>
</dbReference>
<comment type="subcellular location">
    <subcellularLocation>
        <location evidence="1">Cell membrane</location>
        <topology evidence="1">Single-pass type I membrane protein</topology>
    </subcellularLocation>
</comment>
<evidence type="ECO:0000313" key="25">
    <source>
        <dbReference type="EMBL" id="KAG0489431.1"/>
    </source>
</evidence>
<dbReference type="InterPro" id="IPR011009">
    <property type="entry name" value="Kinase-like_dom_sf"/>
</dbReference>
<keyword evidence="18" id="KW-0675">Receptor</keyword>
<evidence type="ECO:0000256" key="19">
    <source>
        <dbReference type="ARBA" id="ARBA00023180"/>
    </source>
</evidence>
<keyword evidence="16 23" id="KW-1133">Transmembrane helix</keyword>
<dbReference type="Pfam" id="PF00069">
    <property type="entry name" value="Pkinase"/>
    <property type="match status" value="1"/>
</dbReference>
<proteinExistence type="inferred from homology"/>
<keyword evidence="12" id="KW-0677">Repeat</keyword>
<evidence type="ECO:0000256" key="15">
    <source>
        <dbReference type="ARBA" id="ARBA00022840"/>
    </source>
</evidence>
<keyword evidence="9" id="KW-0808">Transferase</keyword>
<dbReference type="GO" id="GO:0005886">
    <property type="term" value="C:plasma membrane"/>
    <property type="evidence" value="ECO:0007669"/>
    <property type="project" value="UniProtKB-SubCell"/>
</dbReference>
<keyword evidence="26" id="KW-1185">Reference proteome</keyword>
<evidence type="ECO:0000256" key="2">
    <source>
        <dbReference type="ARBA" id="ARBA00009592"/>
    </source>
</evidence>
<dbReference type="InterPro" id="IPR017441">
    <property type="entry name" value="Protein_kinase_ATP_BS"/>
</dbReference>
<dbReference type="GO" id="GO:0009945">
    <property type="term" value="P:radial axis specification"/>
    <property type="evidence" value="ECO:0007669"/>
    <property type="project" value="UniProtKB-ARBA"/>
</dbReference>
<dbReference type="AlphaFoldDB" id="A0A835VAT7"/>
<dbReference type="FunFam" id="1.10.510.10:FF:000192">
    <property type="entry name" value="LRR receptor-like serine/threonine-protein kinase RPK2"/>
    <property type="match status" value="1"/>
</dbReference>
<dbReference type="InterPro" id="IPR001611">
    <property type="entry name" value="Leu-rich_rpt"/>
</dbReference>
<dbReference type="InterPro" id="IPR008271">
    <property type="entry name" value="Ser/Thr_kinase_AS"/>
</dbReference>
<evidence type="ECO:0000256" key="11">
    <source>
        <dbReference type="ARBA" id="ARBA00022729"/>
    </source>
</evidence>
<dbReference type="FunFam" id="3.80.10.10:FF:000111">
    <property type="entry name" value="LRR receptor-like serine/threonine-protein kinase ERECTA"/>
    <property type="match status" value="1"/>
</dbReference>
<comment type="catalytic activity">
    <reaction evidence="21">
        <text>L-seryl-[protein] + ATP = O-phospho-L-seryl-[protein] + ADP + H(+)</text>
        <dbReference type="Rhea" id="RHEA:17989"/>
        <dbReference type="Rhea" id="RHEA-COMP:9863"/>
        <dbReference type="Rhea" id="RHEA-COMP:11604"/>
        <dbReference type="ChEBI" id="CHEBI:15378"/>
        <dbReference type="ChEBI" id="CHEBI:29999"/>
        <dbReference type="ChEBI" id="CHEBI:30616"/>
        <dbReference type="ChEBI" id="CHEBI:83421"/>
        <dbReference type="ChEBI" id="CHEBI:456216"/>
        <dbReference type="EC" id="2.7.11.1"/>
    </reaction>
</comment>
<keyword evidence="17 23" id="KW-0472">Membrane</keyword>
<keyword evidence="7" id="KW-0597">Phosphoprotein</keyword>
<evidence type="ECO:0000256" key="16">
    <source>
        <dbReference type="ARBA" id="ARBA00022989"/>
    </source>
</evidence>
<dbReference type="Pfam" id="PF13855">
    <property type="entry name" value="LRR_8"/>
    <property type="match status" value="1"/>
</dbReference>